<proteinExistence type="predicted"/>
<dbReference type="EMBL" id="JAOXLN010000040">
    <property type="protein sequence ID" value="MDZ5088814.1"/>
    <property type="molecule type" value="Genomic_DNA"/>
</dbReference>
<gene>
    <name evidence="1" type="ORF">OHX15_25745</name>
</gene>
<comment type="caution">
    <text evidence="1">The sequence shown here is derived from an EMBL/GenBank/DDBJ whole genome shotgun (WGS) entry which is preliminary data.</text>
</comment>
<keyword evidence="2" id="KW-1185">Reference proteome</keyword>
<dbReference type="Proteomes" id="UP001289645">
    <property type="component" value="Unassembled WGS sequence"/>
</dbReference>
<protein>
    <submittedName>
        <fullName evidence="1">TetR/AcrR family transcriptional regulator C-terminal domain-containing protein</fullName>
    </submittedName>
</protein>
<evidence type="ECO:0000313" key="2">
    <source>
        <dbReference type="Proteomes" id="UP001289645"/>
    </source>
</evidence>
<organism evidence="1 2">
    <name type="scientific">Mycolicibacterium parafortuitum</name>
    <name type="common">Mycobacterium parafortuitum</name>
    <dbReference type="NCBI Taxonomy" id="39692"/>
    <lineage>
        <taxon>Bacteria</taxon>
        <taxon>Bacillati</taxon>
        <taxon>Actinomycetota</taxon>
        <taxon>Actinomycetes</taxon>
        <taxon>Mycobacteriales</taxon>
        <taxon>Mycobacteriaceae</taxon>
        <taxon>Mycolicibacterium</taxon>
    </lineage>
</organism>
<accession>A0ACC6MPA2</accession>
<reference evidence="1 2" key="1">
    <citation type="journal article" date="2021" name="Chemosphere">
        <title>Bioballs carrying a syntrophic Rhodococcus and Mycolicibacterium consortium for simultaneous sorption and biodegradation of fuel oil in contaminated freshwater.</title>
        <authorList>
            <person name="Naloka K."/>
            <person name="Polrit D."/>
            <person name="Muangchinda C."/>
            <person name="Thoetkiattikul H."/>
            <person name="Pinyakong O."/>
        </authorList>
    </citation>
    <scope>NUCLEOTIDE SEQUENCE [LARGE SCALE GENOMIC DNA]</scope>
    <source>
        <strain evidence="1 2">J101</strain>
    </source>
</reference>
<evidence type="ECO:0000313" key="1">
    <source>
        <dbReference type="EMBL" id="MDZ5088814.1"/>
    </source>
</evidence>
<sequence>MQLHKRDVVEAATGLLDDYGIADLSMRRLARELEVSPGALYWHFANKQQLLGAVADRILAAVQDSGGDWQTRIVQTCGRLREALLSHTDGAELVSASFAAGQSAAMTDLLAVLAAAADDAGVPADSTESAARTVVYFVLGSTVDEQSRLQWDAAGADVSAPVWAENSDARFAFGLRLLVDGIAAHTRADVQPSPATPG</sequence>
<name>A0ACC6MPA2_MYCPF</name>